<name>S3P615_9GAMM</name>
<dbReference type="eggNOG" id="COG1346">
    <property type="taxonomic scope" value="Bacteria"/>
</dbReference>
<dbReference type="PANTHER" id="PTHR30249:SF16">
    <property type="entry name" value="INNER MEMBRANE PROTEIN"/>
    <property type="match status" value="1"/>
</dbReference>
<dbReference type="GO" id="GO:0016020">
    <property type="term" value="C:membrane"/>
    <property type="evidence" value="ECO:0007669"/>
    <property type="project" value="UniProtKB-SubCell"/>
</dbReference>
<proteinExistence type="predicted"/>
<dbReference type="OrthoDB" id="9811701at2"/>
<evidence type="ECO:0000256" key="3">
    <source>
        <dbReference type="ARBA" id="ARBA00022989"/>
    </source>
</evidence>
<organism evidence="6 7">
    <name type="scientific">Acinetobacter rudis CIP 110305</name>
    <dbReference type="NCBI Taxonomy" id="421052"/>
    <lineage>
        <taxon>Bacteria</taxon>
        <taxon>Pseudomonadati</taxon>
        <taxon>Pseudomonadota</taxon>
        <taxon>Gammaproteobacteria</taxon>
        <taxon>Moraxellales</taxon>
        <taxon>Moraxellaceae</taxon>
        <taxon>Acinetobacter</taxon>
    </lineage>
</organism>
<dbReference type="InterPro" id="IPR007300">
    <property type="entry name" value="CidB/LrgB"/>
</dbReference>
<dbReference type="Pfam" id="PF04172">
    <property type="entry name" value="LrgB"/>
    <property type="match status" value="1"/>
</dbReference>
<keyword evidence="4 5" id="KW-0472">Membrane</keyword>
<reference evidence="6 7" key="1">
    <citation type="submission" date="2013-06" db="EMBL/GenBank/DDBJ databases">
        <title>The Genome Sequence of Acinetobacter rudis CIP 110305.</title>
        <authorList>
            <consortium name="The Broad Institute Genome Sequencing Platform"/>
            <consortium name="The Broad Institute Genome Sequencing Center for Infectious Disease"/>
            <person name="Cerqueira G."/>
            <person name="Feldgarden M."/>
            <person name="Courvalin P."/>
            <person name="Perichon B."/>
            <person name="Grillot-Courvalin C."/>
            <person name="Clermont D."/>
            <person name="Rocha E."/>
            <person name="Yoon E.-J."/>
            <person name="Nemec A."/>
            <person name="Young S.K."/>
            <person name="Zeng Q."/>
            <person name="Gargeya S."/>
            <person name="Fitzgerald M."/>
            <person name="Abouelleil A."/>
            <person name="Alvarado L."/>
            <person name="Berlin A.M."/>
            <person name="Chapman S.B."/>
            <person name="Dewar J."/>
            <person name="Goldberg J."/>
            <person name="Griggs A."/>
            <person name="Gujja S."/>
            <person name="Hansen M."/>
            <person name="Howarth C."/>
            <person name="Imamovic A."/>
            <person name="Larimer J."/>
            <person name="McCowan C."/>
            <person name="Murphy C."/>
            <person name="Pearson M."/>
            <person name="Priest M."/>
            <person name="Roberts A."/>
            <person name="Saif S."/>
            <person name="Shea T."/>
            <person name="Sykes S."/>
            <person name="Wortman J."/>
            <person name="Nusbaum C."/>
            <person name="Birren B."/>
        </authorList>
    </citation>
    <scope>NUCLEOTIDE SEQUENCE [LARGE SCALE GENOMIC DNA]</scope>
    <source>
        <strain evidence="6 7">CIP 110305</strain>
    </source>
</reference>
<accession>S3P615</accession>
<evidence type="ECO:0000256" key="2">
    <source>
        <dbReference type="ARBA" id="ARBA00022692"/>
    </source>
</evidence>
<sequence length="227" mass="24942">MNTMGLLFLALTLILYLLCKKLFLRTQKIILSPIILVSLLSIAVLVIFDRPYAEYHMYNQYLVAMLGPVTVAFAIPMYNYRAVIQQHFKVLLLSSCIAMFVGVFSSWLFAIYFDFDTVLTNSLLARSISIPFALALTEQIGGSISLVPLFTVITGLVGMIVGDLVLLALRFNHYLANGAAWGNAAHAMGIACAQQRHPQEAVIASLSMIVSGIMMVLFGPFLIGLCL</sequence>
<dbReference type="AlphaFoldDB" id="S3P615"/>
<protein>
    <recommendedName>
        <fullName evidence="8">LrgB family protein</fullName>
    </recommendedName>
</protein>
<feature type="transmembrane region" description="Helical" evidence="5">
    <location>
        <begin position="60"/>
        <end position="78"/>
    </location>
</feature>
<evidence type="ECO:0000313" key="6">
    <source>
        <dbReference type="EMBL" id="EPF74271.1"/>
    </source>
</evidence>
<dbReference type="EMBL" id="ATGI01000021">
    <property type="protein sequence ID" value="EPF74271.1"/>
    <property type="molecule type" value="Genomic_DNA"/>
</dbReference>
<keyword evidence="7" id="KW-1185">Reference proteome</keyword>
<comment type="caution">
    <text evidence="6">The sequence shown here is derived from an EMBL/GenBank/DDBJ whole genome shotgun (WGS) entry which is preliminary data.</text>
</comment>
<dbReference type="Proteomes" id="UP000014568">
    <property type="component" value="Unassembled WGS sequence"/>
</dbReference>
<gene>
    <name evidence="6" type="ORF">F945_01638</name>
</gene>
<dbReference type="STRING" id="632955.GCA_000829675_03479"/>
<evidence type="ECO:0000256" key="5">
    <source>
        <dbReference type="SAM" id="Phobius"/>
    </source>
</evidence>
<feature type="transmembrane region" description="Helical" evidence="5">
    <location>
        <begin position="146"/>
        <end position="169"/>
    </location>
</feature>
<evidence type="ECO:0000256" key="1">
    <source>
        <dbReference type="ARBA" id="ARBA00004141"/>
    </source>
</evidence>
<keyword evidence="2 5" id="KW-0812">Transmembrane</keyword>
<comment type="subcellular location">
    <subcellularLocation>
        <location evidence="1">Membrane</location>
        <topology evidence="1">Multi-pass membrane protein</topology>
    </subcellularLocation>
</comment>
<feature type="transmembrane region" description="Helical" evidence="5">
    <location>
        <begin position="90"/>
        <end position="111"/>
    </location>
</feature>
<dbReference type="HOGENOM" id="CLU_082099_2_0_6"/>
<evidence type="ECO:0000256" key="4">
    <source>
        <dbReference type="ARBA" id="ARBA00023136"/>
    </source>
</evidence>
<evidence type="ECO:0000313" key="7">
    <source>
        <dbReference type="Proteomes" id="UP000014568"/>
    </source>
</evidence>
<feature type="transmembrane region" description="Helical" evidence="5">
    <location>
        <begin position="201"/>
        <end position="223"/>
    </location>
</feature>
<dbReference type="PATRIC" id="fig|421052.3.peg.1595"/>
<dbReference type="PANTHER" id="PTHR30249">
    <property type="entry name" value="PUTATIVE SEROTONIN TRANSPORTER"/>
    <property type="match status" value="1"/>
</dbReference>
<keyword evidence="3 5" id="KW-1133">Transmembrane helix</keyword>
<evidence type="ECO:0008006" key="8">
    <source>
        <dbReference type="Google" id="ProtNLM"/>
    </source>
</evidence>
<feature type="transmembrane region" description="Helical" evidence="5">
    <location>
        <begin position="29"/>
        <end position="48"/>
    </location>
</feature>